<feature type="domain" description="RNA-binding S4" evidence="9">
    <location>
        <begin position="43"/>
        <end position="110"/>
    </location>
</feature>
<gene>
    <name evidence="10" type="primary">rluC</name>
    <name evidence="10" type="ORF">GCM10023342_30410</name>
</gene>
<evidence type="ECO:0000256" key="7">
    <source>
        <dbReference type="PROSITE-ProRule" id="PRU00182"/>
    </source>
</evidence>
<dbReference type="EMBL" id="BAABKI010000029">
    <property type="protein sequence ID" value="GAA5178902.1"/>
    <property type="molecule type" value="Genomic_DNA"/>
</dbReference>
<protein>
    <recommendedName>
        <fullName evidence="8">Pseudouridine synthase</fullName>
        <ecNumber evidence="8">5.4.99.-</ecNumber>
    </recommendedName>
</protein>
<dbReference type="InterPro" id="IPR006145">
    <property type="entry name" value="PsdUridine_synth_RsuA/RluA"/>
</dbReference>
<dbReference type="InterPro" id="IPR050188">
    <property type="entry name" value="RluA_PseudoU_synthase"/>
</dbReference>
<evidence type="ECO:0000313" key="10">
    <source>
        <dbReference type="EMBL" id="GAA5178902.1"/>
    </source>
</evidence>
<sequence length="342" mass="38040">MRGGSGDCRLATVGDEMGDEIGGRMAEGRDIQWVEITAAHAGQRIDNFLHTRLKGVPRTLVYRIVRKGEVRVNKKRIKADYRLAEGDRVRIPPLRMAPEEAVREVSDNLRNLLAGSVLVEGPGWLVINKPSGLPVHGGSGVKIGLIEALRQVRDDLEFLELVHRLDRDTSGCLLLAKSRPALLTLNAALKQHKMDKRYLALVQGRWPVRRDFVSARLDRFDAGNGERRVRVDPDGKVARTRFAVRETLPGVTLIEAEPVTGRTHQIRVHAAHAGFPLLGDDKYGRRQSHQLAARLGLERLFLHAASLEFPEPSSGRPVRIRAPLGDDLEGVLARARDQADDR</sequence>
<comment type="caution">
    <text evidence="10">The sequence shown here is derived from an EMBL/GenBank/DDBJ whole genome shotgun (WGS) entry which is preliminary data.</text>
</comment>
<dbReference type="CDD" id="cd02869">
    <property type="entry name" value="PseudoU_synth_RluA_like"/>
    <property type="match status" value="1"/>
</dbReference>
<evidence type="ECO:0000256" key="4">
    <source>
        <dbReference type="ARBA" id="ARBA00022552"/>
    </source>
</evidence>
<comment type="catalytic activity">
    <reaction evidence="8">
        <text>a uridine in RNA = a pseudouridine in RNA</text>
        <dbReference type="Rhea" id="RHEA:48348"/>
        <dbReference type="Rhea" id="RHEA-COMP:12068"/>
        <dbReference type="Rhea" id="RHEA-COMP:12069"/>
        <dbReference type="ChEBI" id="CHEBI:65314"/>
        <dbReference type="ChEBI" id="CHEBI:65315"/>
    </reaction>
</comment>
<evidence type="ECO:0000259" key="9">
    <source>
        <dbReference type="SMART" id="SM00363"/>
    </source>
</evidence>
<accession>A0ABP9RKL7</accession>
<dbReference type="InterPro" id="IPR006225">
    <property type="entry name" value="PsdUridine_synth_RluC/D"/>
</dbReference>
<comment type="function">
    <text evidence="2">Responsible for synthesis of pseudouridine from uracil at positions 955, 2504 and 2580 in 23S ribosomal RNA.</text>
</comment>
<name>A0ABP9RKL7_9GAMM</name>
<dbReference type="InterPro" id="IPR020103">
    <property type="entry name" value="PsdUridine_synth_cat_dom_sf"/>
</dbReference>
<reference evidence="11" key="1">
    <citation type="journal article" date="2019" name="Int. J. Syst. Evol. Microbiol.">
        <title>The Global Catalogue of Microorganisms (GCM) 10K type strain sequencing project: providing services to taxonomists for standard genome sequencing and annotation.</title>
        <authorList>
            <consortium name="The Broad Institute Genomics Platform"/>
            <consortium name="The Broad Institute Genome Sequencing Center for Infectious Disease"/>
            <person name="Wu L."/>
            <person name="Ma J."/>
        </authorList>
    </citation>
    <scope>NUCLEOTIDE SEQUENCE [LARGE SCALE GENOMIC DNA]</scope>
    <source>
        <strain evidence="11">JCM 18472</strain>
    </source>
</reference>
<dbReference type="Pfam" id="PF00849">
    <property type="entry name" value="PseudoU_synth_2"/>
    <property type="match status" value="1"/>
</dbReference>
<dbReference type="PROSITE" id="PS01129">
    <property type="entry name" value="PSI_RLU"/>
    <property type="match status" value="1"/>
</dbReference>
<dbReference type="InterPro" id="IPR002942">
    <property type="entry name" value="S4_RNA-bd"/>
</dbReference>
<dbReference type="PROSITE" id="PS50889">
    <property type="entry name" value="S4"/>
    <property type="match status" value="1"/>
</dbReference>
<comment type="catalytic activity">
    <reaction evidence="1">
        <text>uridine(955/2504/2580) in 23S rRNA = pseudouridine(955/2504/2580) in 23S rRNA</text>
        <dbReference type="Rhea" id="RHEA:42528"/>
        <dbReference type="Rhea" id="RHEA-COMP:10099"/>
        <dbReference type="Rhea" id="RHEA-COMP:10100"/>
        <dbReference type="ChEBI" id="CHEBI:65314"/>
        <dbReference type="ChEBI" id="CHEBI:65315"/>
        <dbReference type="EC" id="5.4.99.24"/>
    </reaction>
</comment>
<evidence type="ECO:0000256" key="5">
    <source>
        <dbReference type="ARBA" id="ARBA00022884"/>
    </source>
</evidence>
<dbReference type="Gene3D" id="3.30.2350.10">
    <property type="entry name" value="Pseudouridine synthase"/>
    <property type="match status" value="1"/>
</dbReference>
<keyword evidence="11" id="KW-1185">Reference proteome</keyword>
<dbReference type="InterPro" id="IPR036986">
    <property type="entry name" value="S4_RNA-bd_sf"/>
</dbReference>
<dbReference type="SUPFAM" id="SSF55120">
    <property type="entry name" value="Pseudouridine synthase"/>
    <property type="match status" value="1"/>
</dbReference>
<dbReference type="SMART" id="SM00363">
    <property type="entry name" value="S4"/>
    <property type="match status" value="1"/>
</dbReference>
<dbReference type="SUPFAM" id="SSF55174">
    <property type="entry name" value="Alpha-L RNA-binding motif"/>
    <property type="match status" value="1"/>
</dbReference>
<comment type="similarity">
    <text evidence="3 8">Belongs to the pseudouridine synthase RluA family.</text>
</comment>
<dbReference type="EC" id="5.4.99.-" evidence="8"/>
<evidence type="ECO:0000256" key="3">
    <source>
        <dbReference type="ARBA" id="ARBA00010876"/>
    </source>
</evidence>
<evidence type="ECO:0000256" key="2">
    <source>
        <dbReference type="ARBA" id="ARBA00002876"/>
    </source>
</evidence>
<dbReference type="Gene3D" id="3.10.290.10">
    <property type="entry name" value="RNA-binding S4 domain"/>
    <property type="match status" value="1"/>
</dbReference>
<evidence type="ECO:0000256" key="1">
    <source>
        <dbReference type="ARBA" id="ARBA00000381"/>
    </source>
</evidence>
<evidence type="ECO:0000256" key="6">
    <source>
        <dbReference type="ARBA" id="ARBA00023235"/>
    </source>
</evidence>
<organism evidence="10 11">
    <name type="scientific">Modicisalibacter zincidurans</name>
    <dbReference type="NCBI Taxonomy" id="1178777"/>
    <lineage>
        <taxon>Bacteria</taxon>
        <taxon>Pseudomonadati</taxon>
        <taxon>Pseudomonadota</taxon>
        <taxon>Gammaproteobacteria</taxon>
        <taxon>Oceanospirillales</taxon>
        <taxon>Halomonadaceae</taxon>
        <taxon>Modicisalibacter</taxon>
    </lineage>
</organism>
<dbReference type="InterPro" id="IPR006224">
    <property type="entry name" value="PsdUridine_synth_RluA-like_CS"/>
</dbReference>
<evidence type="ECO:0000256" key="8">
    <source>
        <dbReference type="RuleBase" id="RU362028"/>
    </source>
</evidence>
<dbReference type="CDD" id="cd00165">
    <property type="entry name" value="S4"/>
    <property type="match status" value="1"/>
</dbReference>
<evidence type="ECO:0000313" key="11">
    <source>
        <dbReference type="Proteomes" id="UP001500074"/>
    </source>
</evidence>
<keyword evidence="5 7" id="KW-0694">RNA-binding</keyword>
<dbReference type="PANTHER" id="PTHR21600">
    <property type="entry name" value="MITOCHONDRIAL RNA PSEUDOURIDINE SYNTHASE"/>
    <property type="match status" value="1"/>
</dbReference>
<dbReference type="NCBIfam" id="TIGR00005">
    <property type="entry name" value="rluA_subfam"/>
    <property type="match status" value="1"/>
</dbReference>
<dbReference type="PANTHER" id="PTHR21600:SF92">
    <property type="entry name" value="RIBOSOMAL LARGE SUBUNIT PSEUDOURIDINE SYNTHASE C"/>
    <property type="match status" value="1"/>
</dbReference>
<dbReference type="Proteomes" id="UP001500074">
    <property type="component" value="Unassembled WGS sequence"/>
</dbReference>
<proteinExistence type="inferred from homology"/>
<keyword evidence="6 8" id="KW-0413">Isomerase</keyword>
<dbReference type="Pfam" id="PF01479">
    <property type="entry name" value="S4"/>
    <property type="match status" value="1"/>
</dbReference>
<keyword evidence="4" id="KW-0698">rRNA processing</keyword>